<sequence>MAAHAHLSTSRSRPPRARGTTAAGEPRVPWWALALPVLVFCTLLALMLAGGDAEAAQRGSEPLARLLESLRQALL</sequence>
<proteinExistence type="predicted"/>
<evidence type="ECO:0000256" key="2">
    <source>
        <dbReference type="SAM" id="Phobius"/>
    </source>
</evidence>
<evidence type="ECO:0000256" key="1">
    <source>
        <dbReference type="SAM" id="MobiDB-lite"/>
    </source>
</evidence>
<protein>
    <submittedName>
        <fullName evidence="3">Uncharacterized protein</fullName>
    </submittedName>
</protein>
<name>A0ABU2NY95_9ACTN</name>
<gene>
    <name evidence="3" type="ORF">RM572_23390</name>
</gene>
<feature type="transmembrane region" description="Helical" evidence="2">
    <location>
        <begin position="28"/>
        <end position="49"/>
    </location>
</feature>
<accession>A0ABU2NY95</accession>
<keyword evidence="2" id="KW-0812">Transmembrane</keyword>
<keyword evidence="4" id="KW-1185">Reference proteome</keyword>
<dbReference type="Proteomes" id="UP001183414">
    <property type="component" value="Unassembled WGS sequence"/>
</dbReference>
<comment type="caution">
    <text evidence="3">The sequence shown here is derived from an EMBL/GenBank/DDBJ whole genome shotgun (WGS) entry which is preliminary data.</text>
</comment>
<dbReference type="RefSeq" id="WP_311675387.1">
    <property type="nucleotide sequence ID" value="NZ_JAVREQ010000025.1"/>
</dbReference>
<evidence type="ECO:0000313" key="3">
    <source>
        <dbReference type="EMBL" id="MDT0381709.1"/>
    </source>
</evidence>
<feature type="region of interest" description="Disordered" evidence="1">
    <location>
        <begin position="1"/>
        <end position="24"/>
    </location>
</feature>
<evidence type="ECO:0000313" key="4">
    <source>
        <dbReference type="Proteomes" id="UP001183414"/>
    </source>
</evidence>
<dbReference type="EMBL" id="JAVREQ010000025">
    <property type="protein sequence ID" value="MDT0381709.1"/>
    <property type="molecule type" value="Genomic_DNA"/>
</dbReference>
<organism evidence="3 4">
    <name type="scientific">Streptomyces hazeniae</name>
    <dbReference type="NCBI Taxonomy" id="3075538"/>
    <lineage>
        <taxon>Bacteria</taxon>
        <taxon>Bacillati</taxon>
        <taxon>Actinomycetota</taxon>
        <taxon>Actinomycetes</taxon>
        <taxon>Kitasatosporales</taxon>
        <taxon>Streptomycetaceae</taxon>
        <taxon>Streptomyces</taxon>
    </lineage>
</organism>
<keyword evidence="2" id="KW-0472">Membrane</keyword>
<reference evidence="4" key="1">
    <citation type="submission" date="2023-07" db="EMBL/GenBank/DDBJ databases">
        <title>30 novel species of actinomycetes from the DSMZ collection.</title>
        <authorList>
            <person name="Nouioui I."/>
        </authorList>
    </citation>
    <scope>NUCLEOTIDE SEQUENCE [LARGE SCALE GENOMIC DNA]</scope>
    <source>
        <strain evidence="4">DSM 42041</strain>
    </source>
</reference>
<keyword evidence="2" id="KW-1133">Transmembrane helix</keyword>